<organism evidence="1 2">
    <name type="scientific">Marinomonas primoryensis</name>
    <dbReference type="NCBI Taxonomy" id="178399"/>
    <lineage>
        <taxon>Bacteria</taxon>
        <taxon>Pseudomonadati</taxon>
        <taxon>Pseudomonadota</taxon>
        <taxon>Gammaproteobacteria</taxon>
        <taxon>Oceanospirillales</taxon>
        <taxon>Oceanospirillaceae</taxon>
        <taxon>Marinomonas</taxon>
    </lineage>
</organism>
<dbReference type="RefSeq" id="WP_348577876.1">
    <property type="nucleotide sequence ID" value="NZ_JBDYKN010000026.1"/>
</dbReference>
<proteinExistence type="predicted"/>
<sequence>MNDQSMKAFVTKADGKVIRVKLLDSSFKEELSNLGFSYDDELSEYFIQSDDNTIKAGIFEKLRDLDVSFSGGKEWCPAEVFEYLRETGLIAGQFKKVGWSGPGDYRLTVE</sequence>
<dbReference type="EMBL" id="JBDYKN010000026">
    <property type="protein sequence ID" value="MEP7731336.1"/>
    <property type="molecule type" value="Genomic_DNA"/>
</dbReference>
<evidence type="ECO:0008006" key="3">
    <source>
        <dbReference type="Google" id="ProtNLM"/>
    </source>
</evidence>
<comment type="caution">
    <text evidence="1">The sequence shown here is derived from an EMBL/GenBank/DDBJ whole genome shotgun (WGS) entry which is preliminary data.</text>
</comment>
<evidence type="ECO:0000313" key="1">
    <source>
        <dbReference type="EMBL" id="MEP7731336.1"/>
    </source>
</evidence>
<reference evidence="1 2" key="1">
    <citation type="submission" date="2024-05" db="EMBL/GenBank/DDBJ databases">
        <authorList>
            <person name="Busch G.E."/>
            <person name="Sharma I."/>
        </authorList>
    </citation>
    <scope>NUCLEOTIDE SEQUENCE [LARGE SCALE GENOMIC DNA]</scope>
    <source>
        <strain evidence="1 2">23GB23</strain>
    </source>
</reference>
<protein>
    <recommendedName>
        <fullName evidence="3">Phage protein</fullName>
    </recommendedName>
</protein>
<dbReference type="Proteomes" id="UP001471651">
    <property type="component" value="Unassembled WGS sequence"/>
</dbReference>
<gene>
    <name evidence="1" type="ORF">ABKW32_17970</name>
</gene>
<keyword evidence="2" id="KW-1185">Reference proteome</keyword>
<name>A0ABV0L4K0_9GAMM</name>
<accession>A0ABV0L4K0</accession>
<evidence type="ECO:0000313" key="2">
    <source>
        <dbReference type="Proteomes" id="UP001471651"/>
    </source>
</evidence>